<feature type="transmembrane region" description="Helical" evidence="2">
    <location>
        <begin position="960"/>
        <end position="979"/>
    </location>
</feature>
<dbReference type="Gene3D" id="3.40.50.2000">
    <property type="entry name" value="Glycogen Phosphorylase B"/>
    <property type="match status" value="1"/>
</dbReference>
<dbReference type="PANTHER" id="PTHR12526">
    <property type="entry name" value="GLYCOSYLTRANSFERASE"/>
    <property type="match status" value="1"/>
</dbReference>
<feature type="compositionally biased region" description="Basic and acidic residues" evidence="1">
    <location>
        <begin position="2845"/>
        <end position="2858"/>
    </location>
</feature>
<keyword evidence="2" id="KW-1133">Transmembrane helix</keyword>
<dbReference type="Pfam" id="PF13692">
    <property type="entry name" value="Glyco_trans_1_4"/>
    <property type="match status" value="1"/>
</dbReference>
<gene>
    <name evidence="4" type="ORF">TWF481_009711</name>
</gene>
<dbReference type="SUPFAM" id="SSF53756">
    <property type="entry name" value="UDP-Glycosyltransferase/glycogen phosphorylase"/>
    <property type="match status" value="1"/>
</dbReference>
<dbReference type="PANTHER" id="PTHR12526:SF630">
    <property type="entry name" value="GLYCOSYLTRANSFERASE"/>
    <property type="match status" value="1"/>
</dbReference>
<feature type="transmembrane region" description="Helical" evidence="2">
    <location>
        <begin position="1285"/>
        <end position="1308"/>
    </location>
</feature>
<evidence type="ECO:0000259" key="3">
    <source>
        <dbReference type="Pfam" id="PF11997"/>
    </source>
</evidence>
<keyword evidence="2" id="KW-0472">Membrane</keyword>
<evidence type="ECO:0000313" key="4">
    <source>
        <dbReference type="EMBL" id="KAK6501892.1"/>
    </source>
</evidence>
<feature type="transmembrane region" description="Helical" evidence="2">
    <location>
        <begin position="933"/>
        <end position="954"/>
    </location>
</feature>
<dbReference type="Pfam" id="PF11997">
    <property type="entry name" value="DUF3492"/>
    <property type="match status" value="1"/>
</dbReference>
<feature type="region of interest" description="Disordered" evidence="1">
    <location>
        <begin position="2842"/>
        <end position="2867"/>
    </location>
</feature>
<feature type="transmembrane region" description="Helical" evidence="2">
    <location>
        <begin position="1023"/>
        <end position="1040"/>
    </location>
</feature>
<evidence type="ECO:0000313" key="5">
    <source>
        <dbReference type="Proteomes" id="UP001370758"/>
    </source>
</evidence>
<accession>A0AAV9W4K3</accession>
<dbReference type="EMBL" id="JAVHJL010000006">
    <property type="protein sequence ID" value="KAK6501892.1"/>
    <property type="molecule type" value="Genomic_DNA"/>
</dbReference>
<keyword evidence="5" id="KW-1185">Reference proteome</keyword>
<sequence length="2867" mass="327900">MVLIYSNSLVPKDLRFAHWYQYAAFYGSLGMMGVPLLIWFIRVIIYKYRAWRARPPKAPASFSAKTYLAGRRMQLTATERKPFPDEIETFGMFLGRDVSDLYEKGFEMLILDEQAVATLQRPRLSSIPEEGASEKKSVKVVLCHVRKPFFDDGTTPEQKLGAVVDAVHRLSGSPNAYGLLLPADIIPKPMLNELLYHCGFLGIPVFIQSLPPFTDIFGLDMTQMGGVIFENACIHADGERRDFFQAEHLRYGLGRCARQRETRPEFFVGFHDTWEIRPQPAIVRRAIKIAKFFGATLQVASTRSLSQIEECFPVEMCLAGFDWLKRDDVSQLHKDWVEEKMAICCDDQGQYEINRLNVEDLRDVIPGIEQYLQLFNVREEGDQSFFYPDLDPINPTNYSLEAPRRQNFWTMSSLNDPLCLLGCYDLGEEVLQDHFDAIQKSQEHLRDINMLHLLGEAQIHSLSKAYRRLRSYYLEQTDPILQNEYASRGRVVQPLIDGLATGRIFVFHGLDTGFATPDNNARLWAVSKVIHHHGEDDKLHVFVSQKAPDLLGTVLHTYLAVAGVPREERFYYEIDLARSAKPSLPLSTLPPRVLAEINSATYAELLTLLSQIQVSNSPRTPIIELVEDRCRELLIKDTTRLAWKEVHAKNLLNGTMSNYDVLNYRLTWYKRQGARVLPHIGRLDRLFQIVDSVVLDALFNIDRDTINAITTVLLAAFKKSDERITRVDVLSDLFALMVFSAFRKYGFEDVYLEATDRCPLFHQQKDQAGVFAELWVLGSQCELYFDITPRQLGEVIYDRYRSYLRANPPPEDAWNGKDLFTAYMKVEYIAEPETRTEAVAEPKKESSETMEGLKKYGYLSIFCLPGIIDILLLTFLGRGLYLTGFMHDVETLMASFALLTALLMCAGVTGWVGSGGGFYLFNFAFDSMNHFFISRMVGGFMLSCTVSVCCFIAFGFQYGWYGAAIFLAYFNFLSPYLNLIGILATTHRDGAPLPSGRKVLAKSMFVLVLSPIITTFYNGHDVVIYLPICYTFLFVLFYNYRKLCITWATWLDSIVMIDDNKILDWWAEEYAGGNKLAVPKDDEGARSALLDKARALLLKRVRTADLRRHGVFTRFLPINETPFVKKLVLGYRESVWLLKKDAYGADIPEPYTPTWHVQLKVSLNTQRLFVRGLKEHSPFQMWRYSKYDIAQNVTVFIIALLDRWVEIAMSANGYVISLYIEFRARYGIAFGLLYFLSGAIALDSHIQGCWGLMAEKSKKKLKNTEAMDKALSGDIARKRAMYYKALWELSLYLAFLFGVYTMALWLFVYDTNQTVLYFGYCYGYTGVLVMQFNRVFTKSIRHYDWGIMIAACIGFFTGCIMHSIPSLHMFRFNDTIALATASTLGVIFSYALTDFSPQPKEEENGDTESVEKTNWKLYSQKYLGLVPSEPCVKPKTIDLFVDEYQHIRYYPGSVLSDRIERILTTRKPSTELSKALPALSSYQTAAYTRWRNGSTVLYLTTASGMRRLGSPHSIAVGIMRDLHLDVYAFVPGVTPSFVQDDQVDIVANVLAEGLLHETCEAMFSLSHSDAALAETCLSDQENSLLSYRMRIQLEFSDYRSLTRICERTNVELLKHLSYNQPVNQNWVTLPEDVREMILAQIENRVFLPTPDVVNWVGTLNREPWRLFVDRMTLRVKQCLEIYGMANKNVSRTGGGTRPISYVSRAAFALPDLPPTDGLELMQISDPPRTGFLEKCRSLWMSFYWFLFALVKYVAITSSAGYDLGRELWYALRHKWYRGPLLFIILFCWRVCRQVRESAITIFLLHHRPVITKLLKVAKDGVPRVLTANTITVDDPQTPMTGFLSREGGVLKCEFFAGVLTAKGDDKSWRGMAEYDSSQRLRSLNAGALDRPVQTTYEYDAREKNSRHPVFKTVIKDNRIDKIYYDAQGRQSHGTIFAGGREWYFEYLYAVTPPTSREILKARYTSLDPDYPAIYSVYWCIVPLHEDGNIKKWKPYEKITRLVYSYRASSWDTTWTYAHQRHPTLSTVYLENDEIKFQDQPAPEALQDLYGFFKKPKELGFENEDLLFFHPPSKIGSLFAGKLGSEKQSWIAKSPFFSKQKIIYGPVHTAKLRTILWQQWASAGNLDGVSACYIDELILREEPLLKEYWYLRDRGHFRKANNYIRNNINTIAATIEVTDDVSQNTWLSIKVGDLLTMGGAKDATHITLKPEECYQDTFDKLSVTFLDTGCWPDAPGGVSNCRRDLVNGHTTIRNHVLTESANDYGVPRYQIERNVNSMQVIPLWGLDGKLPNHGLFDNLLDTQVENRIRATNVKRDVVGTFIPLLRKLIKGARQNHYSNQDLVTYSNVFLNINKYFEEKDYNKSWRARETLVAWREAWQREWDDPNMVNPSTYFELEQPSLTDFDNALELFICYFFVYHCKIPDVVPTVFQSTHHGVGSLYGMILKLRRGVTWGIWDHAIMWRESCLNISTAQCLLAIPVQNMLLSVMKLAANLAYFHADVLLPCTSVYNPDWEADLGTDSGLRQSKKEFRRKIDPVTNGIGNMGSFQPVTECISKEPTVVMLSNVQFIKDVKNAVQAADVIINTYGFRNYHLTVYGAMDRTPAYTVETQKIITSRGLTGLVKLGGFGSPKTVLKEAWLFMNSSLSEGLPLAIGEAALSGIPIVATEVGATAQVLTDPDDPDIRYGEVVPPNDPVALARAQLSILAMLGPWAKYTDDAVAPPPLPENFTPDDREWITKRMYDKAEDRRKLGLRLRDVVLRSFHGDRYLREHEQMYWTQSFRSRQRKDPALTALAVRQNRLGRTRSMKVDEIAEQYSCWEREERWQDFQEKEDVLRKVFGKCLGKKKKDDGGATDGKEDDMSLLEGEEV</sequence>
<keyword evidence="2" id="KW-0812">Transmembrane</keyword>
<organism evidence="4 5">
    <name type="scientific">Arthrobotrys musiformis</name>
    <dbReference type="NCBI Taxonomy" id="47236"/>
    <lineage>
        <taxon>Eukaryota</taxon>
        <taxon>Fungi</taxon>
        <taxon>Dikarya</taxon>
        <taxon>Ascomycota</taxon>
        <taxon>Pezizomycotina</taxon>
        <taxon>Orbiliomycetes</taxon>
        <taxon>Orbiliales</taxon>
        <taxon>Orbiliaceae</taxon>
        <taxon>Arthrobotrys</taxon>
    </lineage>
</organism>
<feature type="transmembrane region" description="Helical" evidence="2">
    <location>
        <begin position="1314"/>
        <end position="1333"/>
    </location>
</feature>
<name>A0AAV9W4K3_9PEZI</name>
<feature type="transmembrane region" description="Helical" evidence="2">
    <location>
        <begin position="856"/>
        <end position="876"/>
    </location>
</feature>
<comment type="caution">
    <text evidence="4">The sequence shown here is derived from an EMBL/GenBank/DDBJ whole genome shotgun (WGS) entry which is preliminary data.</text>
</comment>
<dbReference type="Proteomes" id="UP001370758">
    <property type="component" value="Unassembled WGS sequence"/>
</dbReference>
<protein>
    <recommendedName>
        <fullName evidence="3">DUF3492 domain-containing protein</fullName>
    </recommendedName>
</protein>
<feature type="domain" description="DUF3492" evidence="3">
    <location>
        <begin position="2221"/>
        <end position="2519"/>
    </location>
</feature>
<dbReference type="InterPro" id="IPR022622">
    <property type="entry name" value="DUF3492"/>
</dbReference>
<evidence type="ECO:0000256" key="1">
    <source>
        <dbReference type="SAM" id="MobiDB-lite"/>
    </source>
</evidence>
<feature type="transmembrane region" description="Helical" evidence="2">
    <location>
        <begin position="20"/>
        <end position="45"/>
    </location>
</feature>
<feature type="transmembrane region" description="Helical" evidence="2">
    <location>
        <begin position="896"/>
        <end position="921"/>
    </location>
</feature>
<reference evidence="4 5" key="1">
    <citation type="submission" date="2023-08" db="EMBL/GenBank/DDBJ databases">
        <authorList>
            <person name="Palmer J.M."/>
        </authorList>
    </citation>
    <scope>NUCLEOTIDE SEQUENCE [LARGE SCALE GENOMIC DNA]</scope>
    <source>
        <strain evidence="4 5">TWF481</strain>
    </source>
</reference>
<proteinExistence type="predicted"/>
<feature type="transmembrane region" description="Helical" evidence="2">
    <location>
        <begin position="1345"/>
        <end position="1364"/>
    </location>
</feature>
<evidence type="ECO:0000256" key="2">
    <source>
        <dbReference type="SAM" id="Phobius"/>
    </source>
</evidence>